<protein>
    <submittedName>
        <fullName evidence="2">Uncharacterized protein</fullName>
    </submittedName>
</protein>
<evidence type="ECO:0000313" key="2">
    <source>
        <dbReference type="EMBL" id="GFN84167.1"/>
    </source>
</evidence>
<feature type="compositionally biased region" description="Polar residues" evidence="1">
    <location>
        <begin position="68"/>
        <end position="83"/>
    </location>
</feature>
<evidence type="ECO:0000313" key="3">
    <source>
        <dbReference type="Proteomes" id="UP000735302"/>
    </source>
</evidence>
<dbReference type="AlphaFoldDB" id="A0AAV3YNM6"/>
<reference evidence="2 3" key="1">
    <citation type="journal article" date="2021" name="Elife">
        <title>Chloroplast acquisition without the gene transfer in kleptoplastic sea slugs, Plakobranchus ocellatus.</title>
        <authorList>
            <person name="Maeda T."/>
            <person name="Takahashi S."/>
            <person name="Yoshida T."/>
            <person name="Shimamura S."/>
            <person name="Takaki Y."/>
            <person name="Nagai Y."/>
            <person name="Toyoda A."/>
            <person name="Suzuki Y."/>
            <person name="Arimoto A."/>
            <person name="Ishii H."/>
            <person name="Satoh N."/>
            <person name="Nishiyama T."/>
            <person name="Hasebe M."/>
            <person name="Maruyama T."/>
            <person name="Minagawa J."/>
            <person name="Obokata J."/>
            <person name="Shigenobu S."/>
        </authorList>
    </citation>
    <scope>NUCLEOTIDE SEQUENCE [LARGE SCALE GENOMIC DNA]</scope>
</reference>
<keyword evidence="3" id="KW-1185">Reference proteome</keyword>
<sequence length="112" mass="12912">MKYYQLIPAQSETYKLRVTFLSLTCHWRSDDISDPHQVWVQQVIQTSPGRPTGSHLHPPLWPAETDPGQETQKEAQISSLTSDQNRDLEDVKRSTNMPKSCLRNDPVLNLRQ</sequence>
<dbReference type="Proteomes" id="UP000735302">
    <property type="component" value="Unassembled WGS sequence"/>
</dbReference>
<feature type="region of interest" description="Disordered" evidence="1">
    <location>
        <begin position="45"/>
        <end position="112"/>
    </location>
</feature>
<accession>A0AAV3YNM6</accession>
<dbReference type="EMBL" id="BLXT01001278">
    <property type="protein sequence ID" value="GFN84167.1"/>
    <property type="molecule type" value="Genomic_DNA"/>
</dbReference>
<gene>
    <name evidence="2" type="ORF">PoB_001067300</name>
</gene>
<proteinExistence type="predicted"/>
<comment type="caution">
    <text evidence="2">The sequence shown here is derived from an EMBL/GenBank/DDBJ whole genome shotgun (WGS) entry which is preliminary data.</text>
</comment>
<organism evidence="2 3">
    <name type="scientific">Plakobranchus ocellatus</name>
    <dbReference type="NCBI Taxonomy" id="259542"/>
    <lineage>
        <taxon>Eukaryota</taxon>
        <taxon>Metazoa</taxon>
        <taxon>Spiralia</taxon>
        <taxon>Lophotrochozoa</taxon>
        <taxon>Mollusca</taxon>
        <taxon>Gastropoda</taxon>
        <taxon>Heterobranchia</taxon>
        <taxon>Euthyneura</taxon>
        <taxon>Panpulmonata</taxon>
        <taxon>Sacoglossa</taxon>
        <taxon>Placobranchoidea</taxon>
        <taxon>Plakobranchidae</taxon>
        <taxon>Plakobranchus</taxon>
    </lineage>
</organism>
<name>A0AAV3YNM6_9GAST</name>
<feature type="compositionally biased region" description="Basic and acidic residues" evidence="1">
    <location>
        <begin position="84"/>
        <end position="93"/>
    </location>
</feature>
<evidence type="ECO:0000256" key="1">
    <source>
        <dbReference type="SAM" id="MobiDB-lite"/>
    </source>
</evidence>